<name>W2QR88_PHYN3</name>
<feature type="domain" description="1,3-beta-glucan synthase component FKS1-like" evidence="2">
    <location>
        <begin position="93"/>
        <end position="166"/>
    </location>
</feature>
<dbReference type="PANTHER" id="PTHR12741">
    <property type="entry name" value="LYST-INTERACTING PROTEIN LIP5 DOPAMINE RESPONSIVE PROTEIN DRG-1"/>
    <property type="match status" value="1"/>
</dbReference>
<evidence type="ECO:0000259" key="2">
    <source>
        <dbReference type="SMART" id="SM01205"/>
    </source>
</evidence>
<feature type="transmembrane region" description="Helical" evidence="1">
    <location>
        <begin position="283"/>
        <end position="311"/>
    </location>
</feature>
<sequence length="344" mass="38877">MSDGSSQPTGGAASDVEAIHDAGVSKRTRVKYKSSLNGIKRWIVKELSKEDANTGRSMSVQTLQTQHLLAKDDSVGVVLVKTKTNQEGSGPRDPRHLYANPLSPSRWFCQKLRHPLNVRPFYNIVAKMRPQKNGAGVDHKNVINYNDVNEFFWRDSCLHFDEFNVAEAVNARDYKTFKEHSDVLSPLFLPFRHAAHTGGHHIRDDHQPTAPTWTTPTGSSSTRTFHTVCTIGQSWGDFFCYGAFWTIIFVCKFMFNSVDGQASHWTQRGDLQRGCFRAQLKNALSMVLVFIYDSQIWLAIAQAIVGAWIGFRLKIDHSARIKEFVKRLQQAPNFFPAIVELCCS</sequence>
<dbReference type="SMART" id="SM01205">
    <property type="entry name" value="FKS1_dom1"/>
    <property type="match status" value="1"/>
</dbReference>
<evidence type="ECO:0000313" key="3">
    <source>
        <dbReference type="EMBL" id="ETN15712.1"/>
    </source>
</evidence>
<reference evidence="4" key="1">
    <citation type="submission" date="2011-12" db="EMBL/GenBank/DDBJ databases">
        <authorList>
            <consortium name="The Broad Institute Genome Sequencing Platform"/>
            <person name="Russ C."/>
            <person name="Tyler B."/>
            <person name="Panabieres F."/>
            <person name="Shan W."/>
            <person name="Tripathy S."/>
            <person name="Grunwald N."/>
            <person name="Machado M."/>
            <person name="Young S.K."/>
            <person name="Zeng Q."/>
            <person name="Gargeya S."/>
            <person name="Fitzgerald M."/>
            <person name="Haas B."/>
            <person name="Abouelleil A."/>
            <person name="Alvarado L."/>
            <person name="Arachchi H.M."/>
            <person name="Berlin A."/>
            <person name="Chapman S.B."/>
            <person name="Gearin G."/>
            <person name="Goldberg J."/>
            <person name="Griggs A."/>
            <person name="Gujja S."/>
            <person name="Hansen M."/>
            <person name="Heiman D."/>
            <person name="Howarth C."/>
            <person name="Larimer J."/>
            <person name="Lui A."/>
            <person name="MacDonald P.J.P."/>
            <person name="McCowen C."/>
            <person name="Montmayeur A."/>
            <person name="Murphy C."/>
            <person name="Neiman D."/>
            <person name="Pearson M."/>
            <person name="Priest M."/>
            <person name="Roberts A."/>
            <person name="Saif S."/>
            <person name="Shea T."/>
            <person name="Sisk P."/>
            <person name="Stolte C."/>
            <person name="Sykes S."/>
            <person name="Wortman J."/>
            <person name="Nusbaum C."/>
            <person name="Birren B."/>
        </authorList>
    </citation>
    <scope>NUCLEOTIDE SEQUENCE [LARGE SCALE GENOMIC DNA]</scope>
    <source>
        <strain evidence="4">INRA-310</strain>
    </source>
</reference>
<evidence type="ECO:0000256" key="1">
    <source>
        <dbReference type="SAM" id="Phobius"/>
    </source>
</evidence>
<keyword evidence="1" id="KW-0812">Transmembrane</keyword>
<dbReference type="InterPro" id="IPR026899">
    <property type="entry name" value="FKS1-like_dom1"/>
</dbReference>
<dbReference type="STRING" id="761204.W2QR88"/>
<dbReference type="EMBL" id="KI669570">
    <property type="protein sequence ID" value="ETN15712.1"/>
    <property type="molecule type" value="Genomic_DNA"/>
</dbReference>
<dbReference type="GO" id="GO:0046527">
    <property type="term" value="F:glucosyltransferase activity"/>
    <property type="evidence" value="ECO:0007669"/>
    <property type="project" value="TreeGrafter"/>
</dbReference>
<reference evidence="3 4" key="2">
    <citation type="submission" date="2013-11" db="EMBL/GenBank/DDBJ databases">
        <title>The Genome Sequence of Phytophthora parasitica INRA-310.</title>
        <authorList>
            <consortium name="The Broad Institute Genomics Platform"/>
            <person name="Russ C."/>
            <person name="Tyler B."/>
            <person name="Panabieres F."/>
            <person name="Shan W."/>
            <person name="Tripathy S."/>
            <person name="Grunwald N."/>
            <person name="Machado M."/>
            <person name="Johnson C.S."/>
            <person name="Arredondo F."/>
            <person name="Hong C."/>
            <person name="Coffey M."/>
            <person name="Young S.K."/>
            <person name="Zeng Q."/>
            <person name="Gargeya S."/>
            <person name="Fitzgerald M."/>
            <person name="Abouelleil A."/>
            <person name="Alvarado L."/>
            <person name="Chapman S.B."/>
            <person name="Gainer-Dewar J."/>
            <person name="Goldberg J."/>
            <person name="Griggs A."/>
            <person name="Gujja S."/>
            <person name="Hansen M."/>
            <person name="Howarth C."/>
            <person name="Imamovic A."/>
            <person name="Ireland A."/>
            <person name="Larimer J."/>
            <person name="McCowan C."/>
            <person name="Murphy C."/>
            <person name="Pearson M."/>
            <person name="Poon T.W."/>
            <person name="Priest M."/>
            <person name="Roberts A."/>
            <person name="Saif S."/>
            <person name="Shea T."/>
            <person name="Sykes S."/>
            <person name="Wortman J."/>
            <person name="Nusbaum C."/>
            <person name="Birren B."/>
        </authorList>
    </citation>
    <scope>NUCLEOTIDE SEQUENCE [LARGE SCALE GENOMIC DNA]</scope>
    <source>
        <strain evidence="3 4">INRA-310</strain>
    </source>
</reference>
<dbReference type="GO" id="GO:0005886">
    <property type="term" value="C:plasma membrane"/>
    <property type="evidence" value="ECO:0007669"/>
    <property type="project" value="TreeGrafter"/>
</dbReference>
<dbReference type="GeneID" id="20176856"/>
<proteinExistence type="predicted"/>
<keyword evidence="1" id="KW-0472">Membrane</keyword>
<dbReference type="Pfam" id="PF14288">
    <property type="entry name" value="FKS1_dom1"/>
    <property type="match status" value="1"/>
</dbReference>
<dbReference type="RefSeq" id="XP_008899228.1">
    <property type="nucleotide sequence ID" value="XM_008900980.1"/>
</dbReference>
<gene>
    <name evidence="3" type="ORF">PPTG_06929</name>
</gene>
<dbReference type="VEuPathDB" id="FungiDB:PPTG_06929"/>
<dbReference type="PANTHER" id="PTHR12741:SF48">
    <property type="entry name" value="1,3-BETA-GLUCAN SYNTHASE COMPONENT FKS1-RELATED"/>
    <property type="match status" value="1"/>
</dbReference>
<accession>W2QR88</accession>
<evidence type="ECO:0000313" key="4">
    <source>
        <dbReference type="Proteomes" id="UP000018817"/>
    </source>
</evidence>
<dbReference type="AlphaFoldDB" id="W2QR88"/>
<organism evidence="3 4">
    <name type="scientific">Phytophthora nicotianae (strain INRA-310)</name>
    <name type="common">Phytophthora parasitica</name>
    <dbReference type="NCBI Taxonomy" id="761204"/>
    <lineage>
        <taxon>Eukaryota</taxon>
        <taxon>Sar</taxon>
        <taxon>Stramenopiles</taxon>
        <taxon>Oomycota</taxon>
        <taxon>Peronosporomycetes</taxon>
        <taxon>Peronosporales</taxon>
        <taxon>Peronosporaceae</taxon>
        <taxon>Phytophthora</taxon>
    </lineage>
</organism>
<keyword evidence="1" id="KW-1133">Transmembrane helix</keyword>
<dbReference type="Proteomes" id="UP000018817">
    <property type="component" value="Unassembled WGS sequence"/>
</dbReference>
<protein>
    <recommendedName>
        <fullName evidence="2">1,3-beta-glucan synthase component FKS1-like domain-containing protein</fullName>
    </recommendedName>
</protein>